<evidence type="ECO:0000313" key="3">
    <source>
        <dbReference type="Proteomes" id="UP001162029"/>
    </source>
</evidence>
<keyword evidence="3" id="KW-1185">Reference proteome</keyword>
<proteinExistence type="predicted"/>
<evidence type="ECO:0000313" key="2">
    <source>
        <dbReference type="EMBL" id="CAI5739080.1"/>
    </source>
</evidence>
<accession>A0AAV0UTP2</accession>
<dbReference type="EMBL" id="CANTFM010001405">
    <property type="protein sequence ID" value="CAI5739080.1"/>
    <property type="molecule type" value="Genomic_DNA"/>
</dbReference>
<organism evidence="2 3">
    <name type="scientific">Peronospora destructor</name>
    <dbReference type="NCBI Taxonomy" id="86335"/>
    <lineage>
        <taxon>Eukaryota</taxon>
        <taxon>Sar</taxon>
        <taxon>Stramenopiles</taxon>
        <taxon>Oomycota</taxon>
        <taxon>Peronosporomycetes</taxon>
        <taxon>Peronosporales</taxon>
        <taxon>Peronosporaceae</taxon>
        <taxon>Peronospora</taxon>
    </lineage>
</organism>
<evidence type="ECO:0000256" key="1">
    <source>
        <dbReference type="SAM" id="MobiDB-lite"/>
    </source>
</evidence>
<gene>
    <name evidence="2" type="ORF">PDE001_LOCUS7092</name>
</gene>
<comment type="caution">
    <text evidence="2">The sequence shown here is derived from an EMBL/GenBank/DDBJ whole genome shotgun (WGS) entry which is preliminary data.</text>
</comment>
<protein>
    <submittedName>
        <fullName evidence="2">Uncharacterized protein</fullName>
    </submittedName>
</protein>
<feature type="region of interest" description="Disordered" evidence="1">
    <location>
        <begin position="1"/>
        <end position="41"/>
    </location>
</feature>
<dbReference type="Proteomes" id="UP001162029">
    <property type="component" value="Unassembled WGS sequence"/>
</dbReference>
<reference evidence="2" key="1">
    <citation type="submission" date="2022-12" db="EMBL/GenBank/DDBJ databases">
        <authorList>
            <person name="Webb A."/>
        </authorList>
    </citation>
    <scope>NUCLEOTIDE SEQUENCE</scope>
    <source>
        <strain evidence="2">Pd1</strain>
    </source>
</reference>
<sequence length="274" mass="29706">MSPTTGSDGGPSAPTPVSFDDGHERAAASPAVVQGAPTAHERGEDVNARILATLIDLQARMAQMEVPQQQLDEDERMMGAIESGMFCSALANGRGGAPLHIDAIGHSPVRPRTGQGRASMLQHGAGQVAAQPEWRAPQAAPPVRAPYSSSEYAVAQDYARRMEPDAQRAMRVPDERQRRLTIRKFYGSKLYRGLGSGFLDWGRTFMRQVQYAQAACGFDWSEDVKTDLLGHYLSGTAERYYNKQVENACTCHGAAASDVQDDGYSVPVDEAVYS</sequence>
<name>A0AAV0UTP2_9STRA</name>
<dbReference type="AlphaFoldDB" id="A0AAV0UTP2"/>